<evidence type="ECO:0000313" key="4">
    <source>
        <dbReference type="Proteomes" id="UP001172673"/>
    </source>
</evidence>
<gene>
    <name evidence="3" type="ORF">H2200_011961</name>
</gene>
<name>A0AA38WZ29_9EURO</name>
<feature type="transmembrane region" description="Helical" evidence="2">
    <location>
        <begin position="601"/>
        <end position="620"/>
    </location>
</feature>
<feature type="transmembrane region" description="Helical" evidence="2">
    <location>
        <begin position="115"/>
        <end position="133"/>
    </location>
</feature>
<proteinExistence type="predicted"/>
<evidence type="ECO:0000256" key="1">
    <source>
        <dbReference type="SAM" id="MobiDB-lite"/>
    </source>
</evidence>
<organism evidence="3 4">
    <name type="scientific">Cladophialophora chaetospira</name>
    <dbReference type="NCBI Taxonomy" id="386627"/>
    <lineage>
        <taxon>Eukaryota</taxon>
        <taxon>Fungi</taxon>
        <taxon>Dikarya</taxon>
        <taxon>Ascomycota</taxon>
        <taxon>Pezizomycotina</taxon>
        <taxon>Eurotiomycetes</taxon>
        <taxon>Chaetothyriomycetidae</taxon>
        <taxon>Chaetothyriales</taxon>
        <taxon>Herpotrichiellaceae</taxon>
        <taxon>Cladophialophora</taxon>
    </lineage>
</organism>
<keyword evidence="2" id="KW-1133">Transmembrane helix</keyword>
<dbReference type="AlphaFoldDB" id="A0AA38WZ29"/>
<accession>A0AA38WZ29</accession>
<dbReference type="PANTHER" id="PTHR35041:SF6">
    <property type="entry name" value="FORMYLMETHIONINE DEFORMYLASE-LIKE PROTEIN-RELATED"/>
    <property type="match status" value="1"/>
</dbReference>
<evidence type="ECO:0000313" key="3">
    <source>
        <dbReference type="EMBL" id="KAJ9603775.1"/>
    </source>
</evidence>
<reference evidence="3" key="1">
    <citation type="submission" date="2022-10" db="EMBL/GenBank/DDBJ databases">
        <title>Culturing micro-colonial fungi from biological soil crusts in the Mojave desert and describing Neophaeococcomyces mojavensis, and introducing the new genera and species Taxawa tesnikishii.</title>
        <authorList>
            <person name="Kurbessoian T."/>
            <person name="Stajich J.E."/>
        </authorList>
    </citation>
    <scope>NUCLEOTIDE SEQUENCE</scope>
    <source>
        <strain evidence="3">TK_41</strain>
    </source>
</reference>
<feature type="compositionally biased region" description="Polar residues" evidence="1">
    <location>
        <begin position="65"/>
        <end position="74"/>
    </location>
</feature>
<feature type="transmembrane region" description="Helical" evidence="2">
    <location>
        <begin position="569"/>
        <end position="589"/>
    </location>
</feature>
<evidence type="ECO:0000256" key="2">
    <source>
        <dbReference type="SAM" id="Phobius"/>
    </source>
</evidence>
<feature type="transmembrane region" description="Helical" evidence="2">
    <location>
        <begin position="208"/>
        <end position="239"/>
    </location>
</feature>
<dbReference type="PANTHER" id="PTHR35041">
    <property type="entry name" value="MEDIATOR OF RNA POLYMERASE II TRANSCRIPTION SUBUNIT 1"/>
    <property type="match status" value="1"/>
</dbReference>
<protein>
    <submittedName>
        <fullName evidence="3">Uncharacterized protein</fullName>
    </submittedName>
</protein>
<dbReference type="Proteomes" id="UP001172673">
    <property type="component" value="Unassembled WGS sequence"/>
</dbReference>
<dbReference type="EMBL" id="JAPDRK010000021">
    <property type="protein sequence ID" value="KAJ9603775.1"/>
    <property type="molecule type" value="Genomic_DNA"/>
</dbReference>
<sequence>MDHWPLPRLFLDEQKPSTPVSTVTQLPLSTVHPSSAPGPKKPCQYAVWGTTSTEGLTRADGRYPTKTSEGSQTKARGKNRNIRVGPLALLLYSGALGELLKYSSGCRAQVLGANSRFLALSAAATHLAAFFYLDGRLVNDSIPQAYVSTLSVALTHIFSVAISTCLTTGMAQALWYHLRKKPLPLHTVDNLFKLLQNPFGILDLKIPFIAPFMVIFAVVLLAIRIAVIFPPGALVVALAQSEATRVYNLQAADYTHPPSYLTFSNLTSPANDEGLHTENGVWWTSLTLGLSSMSINFDVTPLTVPLQLYSASPCGANCSYEVNAAIPSLQCESGLSLDLVRHLYGTENIYGLDYDSFSSLNFSYLAVSHTEEEEIDGHMRRTLRFDVSFGAGSSPNYTCLTYSNRARLKLSWSPEGNSAAVLSRTREVFNASVLLDPLYSDTYLEADHASAEPQPANSSAPSFPTGFDCVNRAWDCETLSEFESYLQLLLPLSGWMSANPNATMALPIGTCNEPVHPEFLVEIERSEETFWNASVQKFLHMNLASTSLAKATIITQANTYQFDKRLNFFVPYGTSLGVSTVLLGLSIFFLHDNGFGGGTGFLHILCNTVTLNSGIRALALRSAGRDAAARPEGLLEEKVIFGMVRCEDGKSRPGLGAVADVISMREKTRP</sequence>
<keyword evidence="2" id="KW-0472">Membrane</keyword>
<feature type="region of interest" description="Disordered" evidence="1">
    <location>
        <begin position="56"/>
        <end position="78"/>
    </location>
</feature>
<comment type="caution">
    <text evidence="3">The sequence shown here is derived from an EMBL/GenBank/DDBJ whole genome shotgun (WGS) entry which is preliminary data.</text>
</comment>
<keyword evidence="2" id="KW-0812">Transmembrane</keyword>
<keyword evidence="4" id="KW-1185">Reference proteome</keyword>
<feature type="transmembrane region" description="Helical" evidence="2">
    <location>
        <begin position="145"/>
        <end position="175"/>
    </location>
</feature>